<proteinExistence type="predicted"/>
<organism evidence="2 3">
    <name type="scientific">Paenibacillus contaminans</name>
    <dbReference type="NCBI Taxonomy" id="450362"/>
    <lineage>
        <taxon>Bacteria</taxon>
        <taxon>Bacillati</taxon>
        <taxon>Bacillota</taxon>
        <taxon>Bacilli</taxon>
        <taxon>Bacillales</taxon>
        <taxon>Paenibacillaceae</taxon>
        <taxon>Paenibacillus</taxon>
    </lineage>
</organism>
<dbReference type="InterPro" id="IPR032466">
    <property type="entry name" value="Metal_Hydrolase"/>
</dbReference>
<gene>
    <name evidence="2" type="ORF">DQG23_12240</name>
</gene>
<dbReference type="Proteomes" id="UP000250369">
    <property type="component" value="Unassembled WGS sequence"/>
</dbReference>
<sequence>MAIDVNCLLGHWPFRKLYKNTLRDLQEVHAANGIQEGYVSSLNSIFYNDCFEGDEELHEMIKGSSYHHVQTIDPAMPGFSEDIDEGVRRFSSKALRIYPTFHGYSLQDPDMKLLCVKAKEHRLPLMITIRMEDERLNHIFAPSVLAMAELELFLQENPEIDVILLNIRYAELQALKETIQTRGNVYFDASGLKDQMFVVEKLLQDFDKEHLLYGSQHPLYCLKSTLLLVQLAEIDEESKKAILGDNGKTVFGGA</sequence>
<dbReference type="RefSeq" id="WP_113031135.1">
    <property type="nucleotide sequence ID" value="NZ_QMFB01000006.1"/>
</dbReference>
<feature type="domain" description="Amidohydrolase-related" evidence="1">
    <location>
        <begin position="45"/>
        <end position="252"/>
    </location>
</feature>
<dbReference type="Gene3D" id="3.20.20.140">
    <property type="entry name" value="Metal-dependent hydrolases"/>
    <property type="match status" value="1"/>
</dbReference>
<evidence type="ECO:0000313" key="2">
    <source>
        <dbReference type="EMBL" id="RAV20856.1"/>
    </source>
</evidence>
<protein>
    <recommendedName>
        <fullName evidence="1">Amidohydrolase-related domain-containing protein</fullName>
    </recommendedName>
</protein>
<keyword evidence="3" id="KW-1185">Reference proteome</keyword>
<dbReference type="SUPFAM" id="SSF51556">
    <property type="entry name" value="Metallo-dependent hydrolases"/>
    <property type="match status" value="1"/>
</dbReference>
<evidence type="ECO:0000259" key="1">
    <source>
        <dbReference type="Pfam" id="PF04909"/>
    </source>
</evidence>
<dbReference type="Pfam" id="PF04909">
    <property type="entry name" value="Amidohydro_2"/>
    <property type="match status" value="1"/>
</dbReference>
<dbReference type="OrthoDB" id="9779198at2"/>
<reference evidence="2 3" key="1">
    <citation type="journal article" date="2009" name="Int. J. Syst. Evol. Microbiol.">
        <title>Paenibacillus contaminans sp. nov., isolated from a contaminated laboratory plate.</title>
        <authorList>
            <person name="Chou J.H."/>
            <person name="Lee J.H."/>
            <person name="Lin M.C."/>
            <person name="Chang P.S."/>
            <person name="Arun A.B."/>
            <person name="Young C.C."/>
            <person name="Chen W.M."/>
        </authorList>
    </citation>
    <scope>NUCLEOTIDE SEQUENCE [LARGE SCALE GENOMIC DNA]</scope>
    <source>
        <strain evidence="2 3">CKOBP-6</strain>
    </source>
</reference>
<dbReference type="AlphaFoldDB" id="A0A329MNI1"/>
<comment type="caution">
    <text evidence="2">The sequence shown here is derived from an EMBL/GenBank/DDBJ whole genome shotgun (WGS) entry which is preliminary data.</text>
</comment>
<accession>A0A329MNI1</accession>
<dbReference type="InterPro" id="IPR006680">
    <property type="entry name" value="Amidohydro-rel"/>
</dbReference>
<dbReference type="EMBL" id="QMFB01000006">
    <property type="protein sequence ID" value="RAV20856.1"/>
    <property type="molecule type" value="Genomic_DNA"/>
</dbReference>
<name>A0A329MNI1_9BACL</name>
<evidence type="ECO:0000313" key="3">
    <source>
        <dbReference type="Proteomes" id="UP000250369"/>
    </source>
</evidence>